<keyword evidence="2" id="KW-1185">Reference proteome</keyword>
<organism evidence="1 2">
    <name type="scientific">Waltera intestinalis</name>
    <dbReference type="NCBI Taxonomy" id="2606635"/>
    <lineage>
        <taxon>Bacteria</taxon>
        <taxon>Bacillati</taxon>
        <taxon>Bacillota</taxon>
        <taxon>Clostridia</taxon>
        <taxon>Lachnospirales</taxon>
        <taxon>Lachnospiraceae</taxon>
        <taxon>Waltera</taxon>
    </lineage>
</organism>
<dbReference type="Proteomes" id="UP000476055">
    <property type="component" value="Unassembled WGS sequence"/>
</dbReference>
<name>A0A6L5YFY7_9FIRM</name>
<dbReference type="RefSeq" id="WP_154495065.1">
    <property type="nucleotide sequence ID" value="NZ_VUMU01000002.1"/>
</dbReference>
<sequence length="179" mass="19995">MDYRFSFQRPMRRNSFCSMKGTIVDLVPAGQGGRRADGCLLFAAIEDTDGNTVNFFINPDTYVVDFTTLSVGMMATFWYRNDAPMPLIYPPQYTAVVVAEERSDRNVDVSYYSNSLVNEEQTLQLNLDGSVDVRTVNNQYFQASPANHNLVVIYSSSTRSIPAQTTPSTVVVLCDRNCG</sequence>
<accession>A0A6L5YFY7</accession>
<evidence type="ECO:0000313" key="1">
    <source>
        <dbReference type="EMBL" id="MST57033.1"/>
    </source>
</evidence>
<dbReference type="EMBL" id="VUMU01000002">
    <property type="protein sequence ID" value="MST57033.1"/>
    <property type="molecule type" value="Genomic_DNA"/>
</dbReference>
<proteinExistence type="predicted"/>
<evidence type="ECO:0000313" key="2">
    <source>
        <dbReference type="Proteomes" id="UP000476055"/>
    </source>
</evidence>
<comment type="caution">
    <text evidence="1">The sequence shown here is derived from an EMBL/GenBank/DDBJ whole genome shotgun (WGS) entry which is preliminary data.</text>
</comment>
<dbReference type="AlphaFoldDB" id="A0A6L5YFY7"/>
<protein>
    <submittedName>
        <fullName evidence="1">Uncharacterized protein</fullName>
    </submittedName>
</protein>
<gene>
    <name evidence="1" type="ORF">FYJ59_02010</name>
</gene>
<reference evidence="1 2" key="1">
    <citation type="submission" date="2019-08" db="EMBL/GenBank/DDBJ databases">
        <title>In-depth cultivation of the pig gut microbiome towards novel bacterial diversity and tailored functional studies.</title>
        <authorList>
            <person name="Wylensek D."/>
            <person name="Hitch T.C.A."/>
            <person name="Clavel T."/>
        </authorList>
    </citation>
    <scope>NUCLEOTIDE SEQUENCE [LARGE SCALE GENOMIC DNA]</scope>
    <source>
        <strain evidence="1 2">WCA3-601-WT-6H</strain>
    </source>
</reference>